<dbReference type="Proteomes" id="UP001396334">
    <property type="component" value="Unassembled WGS sequence"/>
</dbReference>
<reference evidence="1 2" key="1">
    <citation type="journal article" date="2024" name="G3 (Bethesda)">
        <title>Genome assembly of Hibiscus sabdariffa L. provides insights into metabolisms of medicinal natural products.</title>
        <authorList>
            <person name="Kim T."/>
        </authorList>
    </citation>
    <scope>NUCLEOTIDE SEQUENCE [LARGE SCALE GENOMIC DNA]</scope>
    <source>
        <strain evidence="1">TK-2024</strain>
        <tissue evidence="1">Old leaves</tissue>
    </source>
</reference>
<keyword evidence="2" id="KW-1185">Reference proteome</keyword>
<evidence type="ECO:0000313" key="1">
    <source>
        <dbReference type="EMBL" id="KAK8489711.1"/>
    </source>
</evidence>
<organism evidence="1 2">
    <name type="scientific">Hibiscus sabdariffa</name>
    <name type="common">roselle</name>
    <dbReference type="NCBI Taxonomy" id="183260"/>
    <lineage>
        <taxon>Eukaryota</taxon>
        <taxon>Viridiplantae</taxon>
        <taxon>Streptophyta</taxon>
        <taxon>Embryophyta</taxon>
        <taxon>Tracheophyta</taxon>
        <taxon>Spermatophyta</taxon>
        <taxon>Magnoliopsida</taxon>
        <taxon>eudicotyledons</taxon>
        <taxon>Gunneridae</taxon>
        <taxon>Pentapetalae</taxon>
        <taxon>rosids</taxon>
        <taxon>malvids</taxon>
        <taxon>Malvales</taxon>
        <taxon>Malvaceae</taxon>
        <taxon>Malvoideae</taxon>
        <taxon>Hibiscus</taxon>
    </lineage>
</organism>
<gene>
    <name evidence="1" type="ORF">V6N11_014359</name>
</gene>
<dbReference type="EMBL" id="JBBPBN010000304">
    <property type="protein sequence ID" value="KAK8489711.1"/>
    <property type="molecule type" value="Genomic_DNA"/>
</dbReference>
<proteinExistence type="predicted"/>
<accession>A0ABR2A9M3</accession>
<evidence type="ECO:0008006" key="3">
    <source>
        <dbReference type="Google" id="ProtNLM"/>
    </source>
</evidence>
<comment type="caution">
    <text evidence="1">The sequence shown here is derived from an EMBL/GenBank/DDBJ whole genome shotgun (WGS) entry which is preliminary data.</text>
</comment>
<name>A0ABR2A9M3_9ROSI</name>
<protein>
    <recommendedName>
        <fullName evidence="3">Reverse transcriptase zinc-binding domain-containing protein</fullName>
    </recommendedName>
</protein>
<sequence>MCHGGEETIIHVLRDCLATSCVWNRVVYPSKFLEFMNLPFEMCYGSGDAALLCMSTLSSMKIFYWWVIGWCWNFAELQQLVWELGQETPVAMS</sequence>
<evidence type="ECO:0000313" key="2">
    <source>
        <dbReference type="Proteomes" id="UP001396334"/>
    </source>
</evidence>